<dbReference type="AlphaFoldDB" id="A0A3N2QBD4"/>
<keyword evidence="2" id="KW-0460">Magnesium</keyword>
<evidence type="ECO:0000256" key="1">
    <source>
        <dbReference type="ARBA" id="ARBA00022679"/>
    </source>
</evidence>
<dbReference type="Gene3D" id="3.40.1180.10">
    <property type="entry name" value="Decaprenyl diphosphate synthase-like"/>
    <property type="match status" value="1"/>
</dbReference>
<dbReference type="Proteomes" id="UP000270927">
    <property type="component" value="Unassembled WGS sequence"/>
</dbReference>
<comment type="similarity">
    <text evidence="2">Belongs to the UPP synthase family.</text>
</comment>
<dbReference type="OrthoDB" id="4191603at2"/>
<dbReference type="PROSITE" id="PS01066">
    <property type="entry name" value="UPP_SYNTHASE"/>
    <property type="match status" value="1"/>
</dbReference>
<feature type="binding site" evidence="2">
    <location>
        <position position="18"/>
    </location>
    <ligand>
        <name>Mg(2+)</name>
        <dbReference type="ChEBI" id="CHEBI:18420"/>
    </ligand>
</feature>
<dbReference type="Pfam" id="PF01255">
    <property type="entry name" value="Prenyltransf"/>
    <property type="match status" value="1"/>
</dbReference>
<evidence type="ECO:0000313" key="4">
    <source>
        <dbReference type="Proteomes" id="UP000270927"/>
    </source>
</evidence>
<proteinExistence type="inferred from homology"/>
<gene>
    <name evidence="3" type="primary">uppS</name>
    <name evidence="3" type="ORF">EDM02_04625</name>
</gene>
<comment type="caution">
    <text evidence="3">The sequence shown here is derived from an EMBL/GenBank/DDBJ whole genome shotgun (WGS) entry which is preliminary data.</text>
</comment>
<dbReference type="GO" id="GO:0016094">
    <property type="term" value="P:polyprenol biosynthetic process"/>
    <property type="evidence" value="ECO:0007669"/>
    <property type="project" value="TreeGrafter"/>
</dbReference>
<dbReference type="EMBL" id="RARA01000026">
    <property type="protein sequence ID" value="ROT47136.1"/>
    <property type="molecule type" value="Genomic_DNA"/>
</dbReference>
<feature type="binding site" evidence="2">
    <location>
        <position position="35"/>
    </location>
    <ligand>
        <name>substrate</name>
    </ligand>
</feature>
<feature type="binding site" evidence="2">
    <location>
        <position position="228"/>
    </location>
    <ligand>
        <name>Mg(2+)</name>
        <dbReference type="ChEBI" id="CHEBI:18420"/>
    </ligand>
</feature>
<keyword evidence="4" id="KW-1185">Reference proteome</keyword>
<feature type="binding site" evidence="2">
    <location>
        <begin position="63"/>
        <end position="65"/>
    </location>
    <ligand>
        <name>substrate</name>
    </ligand>
</feature>
<comment type="function">
    <text evidence="2">Catalyzes the condensation of isopentenyl diphosphate (IPP) with allylic pyrophosphates generating different type of terpenoids.</text>
</comment>
<feature type="active site" description="Proton acceptor" evidence="2">
    <location>
        <position position="66"/>
    </location>
</feature>
<feature type="binding site" evidence="2">
    <location>
        <position position="67"/>
    </location>
    <ligand>
        <name>substrate</name>
    </ligand>
</feature>
<feature type="binding site" evidence="2">
    <location>
        <position position="23"/>
    </location>
    <ligand>
        <name>substrate</name>
    </ligand>
</feature>
<feature type="binding site" evidence="2">
    <location>
        <position position="209"/>
    </location>
    <ligand>
        <name>substrate</name>
    </ligand>
</feature>
<protein>
    <recommendedName>
        <fullName evidence="2">Isoprenyl transferase</fullName>
        <ecNumber evidence="2">2.5.1.-</ecNumber>
    </recommendedName>
</protein>
<feature type="active site" evidence="2">
    <location>
        <position position="18"/>
    </location>
</feature>
<accession>A0A3N2QBD4</accession>
<comment type="cofactor">
    <cofactor evidence="2">
        <name>Mg(2+)</name>
        <dbReference type="ChEBI" id="CHEBI:18420"/>
    </cofactor>
    <text evidence="2">Binds 2 magnesium ions per subunit.</text>
</comment>
<dbReference type="InterPro" id="IPR018520">
    <property type="entry name" value="UPP_synth-like_CS"/>
</dbReference>
<dbReference type="HAMAP" id="MF_01139">
    <property type="entry name" value="ISPT"/>
    <property type="match status" value="1"/>
</dbReference>
<evidence type="ECO:0000313" key="3">
    <source>
        <dbReference type="EMBL" id="ROT47136.1"/>
    </source>
</evidence>
<feature type="binding site" evidence="2">
    <location>
        <begin position="19"/>
        <end position="22"/>
    </location>
    <ligand>
        <name>substrate</name>
    </ligand>
</feature>
<dbReference type="PANTHER" id="PTHR10291">
    <property type="entry name" value="DEHYDRODOLICHYL DIPHOSPHATE SYNTHASE FAMILY MEMBER"/>
    <property type="match status" value="1"/>
</dbReference>
<feature type="binding site" evidence="2">
    <location>
        <begin position="215"/>
        <end position="217"/>
    </location>
    <ligand>
        <name>substrate</name>
    </ligand>
</feature>
<dbReference type="SUPFAM" id="SSF64005">
    <property type="entry name" value="Undecaprenyl diphosphate synthase"/>
    <property type="match status" value="1"/>
</dbReference>
<evidence type="ECO:0000256" key="2">
    <source>
        <dbReference type="HAMAP-Rule" id="MF_01139"/>
    </source>
</evidence>
<keyword evidence="1 2" id="KW-0808">Transferase</keyword>
<comment type="subunit">
    <text evidence="2">Homodimer.</text>
</comment>
<feature type="binding site" evidence="2">
    <location>
        <position position="69"/>
    </location>
    <ligand>
        <name>substrate</name>
    </ligand>
</feature>
<dbReference type="CDD" id="cd00475">
    <property type="entry name" value="Cis_IPPS"/>
    <property type="match status" value="1"/>
</dbReference>
<feature type="binding site" evidence="2">
    <location>
        <position position="31"/>
    </location>
    <ligand>
        <name>substrate</name>
    </ligand>
</feature>
<reference evidence="3 4" key="1">
    <citation type="submission" date="2018-09" db="EMBL/GenBank/DDBJ databases">
        <title>Comparative Genomics of Wolbachia-Cardinium Dual Endosymbiosis in a Plant-Parasitic Nematode.</title>
        <authorList>
            <person name="Brown A.M.V."/>
            <person name="Wasala S.K."/>
            <person name="Howe D.K."/>
            <person name="Peetz A.B."/>
            <person name="Zasada I.A."/>
            <person name="Denver D.R."/>
        </authorList>
    </citation>
    <scope>NUCLEOTIDE SEQUENCE [LARGE SCALE GENOMIC DNA]</scope>
    <source>
        <strain evidence="3 4">Pp_1</strain>
    </source>
</reference>
<dbReference type="GO" id="GO:0045547">
    <property type="term" value="F:ditrans,polycis-polyprenyl diphosphate synthase [(2E,6E)-farnesyl diphosphate specific] activity"/>
    <property type="evidence" value="ECO:0007669"/>
    <property type="project" value="TreeGrafter"/>
</dbReference>
<dbReference type="InterPro" id="IPR001441">
    <property type="entry name" value="UPP_synth-like"/>
</dbReference>
<dbReference type="RefSeq" id="WP_123663407.1">
    <property type="nucleotide sequence ID" value="NZ_RARA01000026.1"/>
</dbReference>
<dbReference type="PANTHER" id="PTHR10291:SF0">
    <property type="entry name" value="DEHYDRODOLICHYL DIPHOSPHATE SYNTHASE 2"/>
    <property type="match status" value="1"/>
</dbReference>
<dbReference type="GO" id="GO:0000287">
    <property type="term" value="F:magnesium ion binding"/>
    <property type="evidence" value="ECO:0007669"/>
    <property type="project" value="UniProtKB-UniRule"/>
</dbReference>
<organism evidence="3 4">
    <name type="scientific">Candidatus Cardinium hertigii</name>
    <dbReference type="NCBI Taxonomy" id="247481"/>
    <lineage>
        <taxon>Bacteria</taxon>
        <taxon>Pseudomonadati</taxon>
        <taxon>Bacteroidota</taxon>
        <taxon>Cytophagia</taxon>
        <taxon>Cytophagales</taxon>
        <taxon>Amoebophilaceae</taxon>
        <taxon>Candidatus Cardinium</taxon>
    </lineage>
</organism>
<keyword evidence="2" id="KW-0479">Metal-binding</keyword>
<dbReference type="EC" id="2.5.1.-" evidence="2"/>
<name>A0A3N2QBD4_9BACT</name>
<dbReference type="NCBIfam" id="TIGR00055">
    <property type="entry name" value="uppS"/>
    <property type="match status" value="1"/>
</dbReference>
<dbReference type="InterPro" id="IPR036424">
    <property type="entry name" value="UPP_synth-like_sf"/>
</dbReference>
<sequence>MELSHLQKKPKHIGIIMDGNGRWGKKEAGDRSYGHENAKKAVAETISGCLEQEIPYLTIYAFSTENWGRPAQEVNTIFNVIAKSISENLNQFTENNIKFRVVGDSSGIPSFCWDQLKNAIDLTKNHTKLHLTVAINYGGRAETIAAAETMVNDFLIKIVNDFLSKGLSNDTGFGSFIKFVQDYRAKITPAIYKKYLYTSELPSVDLLIRTGGKKRMSNFLPWQCAYSELYFTDLFWPTFKKEHLMEALAYFQKQHRTFGEVT</sequence>